<proteinExistence type="predicted"/>
<feature type="transmembrane region" description="Helical" evidence="2">
    <location>
        <begin position="65"/>
        <end position="85"/>
    </location>
</feature>
<dbReference type="EMBL" id="JAKLJA010000001">
    <property type="protein sequence ID" value="MCG5072053.1"/>
    <property type="molecule type" value="Genomic_DNA"/>
</dbReference>
<feature type="region of interest" description="Disordered" evidence="1">
    <location>
        <begin position="1"/>
        <end position="20"/>
    </location>
</feature>
<evidence type="ECO:0000313" key="3">
    <source>
        <dbReference type="EMBL" id="MCG5072053.1"/>
    </source>
</evidence>
<sequence>MTSPGVASSGVASPGAGTRTRTRRAWLAKADSQTQPVVTDADLGTNTIVARNEITWRFMTPIKFILRYTAIPFTAIVAVVIWTAVPSSKEIDARQYAALSRAYASFPSAFRHEISDAMEHGHISDWQYQTLVRDSLSNGVALDWPASGVSDVSVERQKLAALIQADTDPAKP</sequence>
<organism evidence="3 4">
    <name type="scientific">Paraburkholderia tagetis</name>
    <dbReference type="NCBI Taxonomy" id="2913261"/>
    <lineage>
        <taxon>Bacteria</taxon>
        <taxon>Pseudomonadati</taxon>
        <taxon>Pseudomonadota</taxon>
        <taxon>Betaproteobacteria</taxon>
        <taxon>Burkholderiales</taxon>
        <taxon>Burkholderiaceae</taxon>
        <taxon>Paraburkholderia</taxon>
    </lineage>
</organism>
<evidence type="ECO:0000256" key="1">
    <source>
        <dbReference type="SAM" id="MobiDB-lite"/>
    </source>
</evidence>
<protein>
    <submittedName>
        <fullName evidence="3">Uncharacterized protein</fullName>
    </submittedName>
</protein>
<keyword evidence="4" id="KW-1185">Reference proteome</keyword>
<reference evidence="3" key="1">
    <citation type="submission" date="2022-01" db="EMBL/GenBank/DDBJ databases">
        <title>Genome sequence and assembly of Parabukholderia sp. RG36.</title>
        <authorList>
            <person name="Chhetri G."/>
        </authorList>
    </citation>
    <scope>NUCLEOTIDE SEQUENCE</scope>
    <source>
        <strain evidence="3">RG36</strain>
    </source>
</reference>
<keyword evidence="2" id="KW-0472">Membrane</keyword>
<keyword evidence="2" id="KW-0812">Transmembrane</keyword>
<comment type="caution">
    <text evidence="3">The sequence shown here is derived from an EMBL/GenBank/DDBJ whole genome shotgun (WGS) entry which is preliminary data.</text>
</comment>
<accession>A0A9X1UFL1</accession>
<evidence type="ECO:0000256" key="2">
    <source>
        <dbReference type="SAM" id="Phobius"/>
    </source>
</evidence>
<gene>
    <name evidence="3" type="ORF">L5014_01535</name>
</gene>
<name>A0A9X1UFL1_9BURK</name>
<dbReference type="AlphaFoldDB" id="A0A9X1UFL1"/>
<evidence type="ECO:0000313" key="4">
    <source>
        <dbReference type="Proteomes" id="UP001139308"/>
    </source>
</evidence>
<keyword evidence="2" id="KW-1133">Transmembrane helix</keyword>
<dbReference type="Proteomes" id="UP001139308">
    <property type="component" value="Unassembled WGS sequence"/>
</dbReference>